<comment type="caution">
    <text evidence="2">The sequence shown here is derived from an EMBL/GenBank/DDBJ whole genome shotgun (WGS) entry which is preliminary data.</text>
</comment>
<protein>
    <submittedName>
        <fullName evidence="2">Uncharacterized protein</fullName>
    </submittedName>
</protein>
<feature type="compositionally biased region" description="Gly residues" evidence="1">
    <location>
        <begin position="188"/>
        <end position="208"/>
    </location>
</feature>
<dbReference type="EMBL" id="JAWWNJ010000005">
    <property type="protein sequence ID" value="KAK7055896.1"/>
    <property type="molecule type" value="Genomic_DNA"/>
</dbReference>
<evidence type="ECO:0000256" key="1">
    <source>
        <dbReference type="SAM" id="MobiDB-lite"/>
    </source>
</evidence>
<accession>A0AAW0DV90</accession>
<dbReference type="AlphaFoldDB" id="A0AAW0DV90"/>
<organism evidence="2 3">
    <name type="scientific">Favolaschia claudopus</name>
    <dbReference type="NCBI Taxonomy" id="2862362"/>
    <lineage>
        <taxon>Eukaryota</taxon>
        <taxon>Fungi</taxon>
        <taxon>Dikarya</taxon>
        <taxon>Basidiomycota</taxon>
        <taxon>Agaricomycotina</taxon>
        <taxon>Agaricomycetes</taxon>
        <taxon>Agaricomycetidae</taxon>
        <taxon>Agaricales</taxon>
        <taxon>Marasmiineae</taxon>
        <taxon>Mycenaceae</taxon>
        <taxon>Favolaschia</taxon>
    </lineage>
</organism>
<name>A0AAW0DV90_9AGAR</name>
<gene>
    <name evidence="2" type="ORF">R3P38DRAFT_3565890</name>
</gene>
<feature type="compositionally biased region" description="Basic and acidic residues" evidence="1">
    <location>
        <begin position="155"/>
        <end position="171"/>
    </location>
</feature>
<evidence type="ECO:0000313" key="3">
    <source>
        <dbReference type="Proteomes" id="UP001362999"/>
    </source>
</evidence>
<feature type="region of interest" description="Disordered" evidence="1">
    <location>
        <begin position="155"/>
        <end position="209"/>
    </location>
</feature>
<evidence type="ECO:0000313" key="2">
    <source>
        <dbReference type="EMBL" id="KAK7055896.1"/>
    </source>
</evidence>
<dbReference type="Proteomes" id="UP001362999">
    <property type="component" value="Unassembled WGS sequence"/>
</dbReference>
<reference evidence="2 3" key="1">
    <citation type="journal article" date="2024" name="J Genomics">
        <title>Draft genome sequencing and assembly of Favolaschia claudopus CIRM-BRFM 2984 isolated from oak limbs.</title>
        <authorList>
            <person name="Navarro D."/>
            <person name="Drula E."/>
            <person name="Chaduli D."/>
            <person name="Cazenave R."/>
            <person name="Ahrendt S."/>
            <person name="Wang J."/>
            <person name="Lipzen A."/>
            <person name="Daum C."/>
            <person name="Barry K."/>
            <person name="Grigoriev I.V."/>
            <person name="Favel A."/>
            <person name="Rosso M.N."/>
            <person name="Martin F."/>
        </authorList>
    </citation>
    <scope>NUCLEOTIDE SEQUENCE [LARGE SCALE GENOMIC DNA]</scope>
    <source>
        <strain evidence="2 3">CIRM-BRFM 2984</strain>
    </source>
</reference>
<sequence length="401" mass="44489">MSTLKIEDVVRVAVTEKSLATPNVNIGRFNSSQVSANGTGFQRLERDVHELRATLQALSAQTLPLTPEAKKFLTEELVPYEIVMDRPTPPAKQIIGLYLKQIQRMLLYLEVRSNVSFLVSAALKGYQSCAKSAGRDHEVVSGPPESEPRSFRFRERTTSVSHVEVRSETRGLGRSATIQQMRIDSIRGGTGGSGGRGSGRGGNGGMGAGPRFDVARVQNLNVNWHIYVTDETVRSGGRLADIVTAHKGPRGRMEGGTRRSRCGRLDILYDGWDLKRRHVKQECGRELRPAHPVVYFEGRSVNAEGDDEIRGPGQSTRLERIVVGQMAKKLEFEAESSLSRLQMQIQVEVEDSERRDCKVGEMAPPWQTASGGGEDGAWTVRTRRGRRWGHQQYLGPLRSPM</sequence>
<keyword evidence="3" id="KW-1185">Reference proteome</keyword>
<proteinExistence type="predicted"/>